<reference evidence="2 3" key="1">
    <citation type="submission" date="2019-01" db="EMBL/GenBank/DDBJ databases">
        <title>Sequencing of cultivated peanut Arachis hypogaea provides insights into genome evolution and oil improvement.</title>
        <authorList>
            <person name="Chen X."/>
        </authorList>
    </citation>
    <scope>NUCLEOTIDE SEQUENCE [LARGE SCALE GENOMIC DNA]</scope>
    <source>
        <strain evidence="3">cv. Fuhuasheng</strain>
        <tissue evidence="2">Leaves</tissue>
    </source>
</reference>
<keyword evidence="3" id="KW-1185">Reference proteome</keyword>
<evidence type="ECO:0000313" key="2">
    <source>
        <dbReference type="EMBL" id="RYR31941.1"/>
    </source>
</evidence>
<evidence type="ECO:0000313" key="3">
    <source>
        <dbReference type="Proteomes" id="UP000289738"/>
    </source>
</evidence>
<gene>
    <name evidence="2" type="ORF">Ahy_B01g056887</name>
</gene>
<dbReference type="EMBL" id="SDMP01000011">
    <property type="protein sequence ID" value="RYR31941.1"/>
    <property type="molecule type" value="Genomic_DNA"/>
</dbReference>
<protein>
    <submittedName>
        <fullName evidence="2">Uncharacterized protein</fullName>
    </submittedName>
</protein>
<accession>A0A445AZV6</accession>
<organism evidence="2 3">
    <name type="scientific">Arachis hypogaea</name>
    <name type="common">Peanut</name>
    <dbReference type="NCBI Taxonomy" id="3818"/>
    <lineage>
        <taxon>Eukaryota</taxon>
        <taxon>Viridiplantae</taxon>
        <taxon>Streptophyta</taxon>
        <taxon>Embryophyta</taxon>
        <taxon>Tracheophyta</taxon>
        <taxon>Spermatophyta</taxon>
        <taxon>Magnoliopsida</taxon>
        <taxon>eudicotyledons</taxon>
        <taxon>Gunneridae</taxon>
        <taxon>Pentapetalae</taxon>
        <taxon>rosids</taxon>
        <taxon>fabids</taxon>
        <taxon>Fabales</taxon>
        <taxon>Fabaceae</taxon>
        <taxon>Papilionoideae</taxon>
        <taxon>50 kb inversion clade</taxon>
        <taxon>dalbergioids sensu lato</taxon>
        <taxon>Dalbergieae</taxon>
        <taxon>Pterocarpus clade</taxon>
        <taxon>Arachis</taxon>
    </lineage>
</organism>
<proteinExistence type="predicted"/>
<evidence type="ECO:0000256" key="1">
    <source>
        <dbReference type="SAM" id="MobiDB-lite"/>
    </source>
</evidence>
<feature type="region of interest" description="Disordered" evidence="1">
    <location>
        <begin position="1"/>
        <end position="24"/>
    </location>
</feature>
<dbReference type="Proteomes" id="UP000289738">
    <property type="component" value="Chromosome B01"/>
</dbReference>
<name>A0A445AZV6_ARAHY</name>
<dbReference type="AlphaFoldDB" id="A0A445AZV6"/>
<sequence>MDDHAKLTRQRRKASLSKQRGQLQPYLRSDYRENSSFATSPSHLISVFFLLHNAPL</sequence>
<comment type="caution">
    <text evidence="2">The sequence shown here is derived from an EMBL/GenBank/DDBJ whole genome shotgun (WGS) entry which is preliminary data.</text>
</comment>